<dbReference type="PANTHER" id="PTHR12526">
    <property type="entry name" value="GLYCOSYLTRANSFERASE"/>
    <property type="match status" value="1"/>
</dbReference>
<evidence type="ECO:0000259" key="1">
    <source>
        <dbReference type="Pfam" id="PF00534"/>
    </source>
</evidence>
<proteinExistence type="predicted"/>
<keyword evidence="2" id="KW-0808">Transferase</keyword>
<comment type="caution">
    <text evidence="2">The sequence shown here is derived from an EMBL/GenBank/DDBJ whole genome shotgun (WGS) entry which is preliminary data.</text>
</comment>
<sequence length="374" mass="43677">MKYLILQNTIAPYRNSMFNKFVEMGLDIELLYMCEREKERSWKIDYSTMKFPYIVDDRPYKALHGIPLHWNPKLIRIMCKAKKARIIMGSPWNSPDVIVACILKRMGMFKAEIIFWSEANYLTNGSREKNCFRDWIRRFVYNTGEGCVIVPGQMSIETFNRWGIHGKRFIPLPNVIEENKICPLLKEEHRFTSSDEPPRFVMPVRLDEKIKGVMNFFKAIGEENVLSAQFDVLGDGKDEALIKQFIDENHYEQHIHLRGFCSMETVVGYYSNSDCFILPSYSDPSPLSIVEACCCGLPLLISCRCGNHYETLIEGENGFSFDPDNTKQIKSAYESLLTCRQNWVEMGRKSYQMFEVNFKQETVLKRFVEILENK</sequence>
<evidence type="ECO:0000313" key="2">
    <source>
        <dbReference type="EMBL" id="MRZ51617.1"/>
    </source>
</evidence>
<organism evidence="2 3">
    <name type="scientific">Parabacteroides distasonis</name>
    <dbReference type="NCBI Taxonomy" id="823"/>
    <lineage>
        <taxon>Bacteria</taxon>
        <taxon>Pseudomonadati</taxon>
        <taxon>Bacteroidota</taxon>
        <taxon>Bacteroidia</taxon>
        <taxon>Bacteroidales</taxon>
        <taxon>Tannerellaceae</taxon>
        <taxon>Parabacteroides</taxon>
    </lineage>
</organism>
<dbReference type="Proteomes" id="UP000441358">
    <property type="component" value="Unassembled WGS sequence"/>
</dbReference>
<dbReference type="Gene3D" id="3.40.50.2000">
    <property type="entry name" value="Glycogen Phosphorylase B"/>
    <property type="match status" value="2"/>
</dbReference>
<reference evidence="2 3" key="1">
    <citation type="journal article" date="2019" name="Nat. Med.">
        <title>A library of human gut bacterial isolates paired with longitudinal multiomics data enables mechanistic microbiome research.</title>
        <authorList>
            <person name="Poyet M."/>
            <person name="Groussin M."/>
            <person name="Gibbons S.M."/>
            <person name="Avila-Pacheco J."/>
            <person name="Jiang X."/>
            <person name="Kearney S.M."/>
            <person name="Perrotta A.R."/>
            <person name="Berdy B."/>
            <person name="Zhao S."/>
            <person name="Lieberman T.D."/>
            <person name="Swanson P.K."/>
            <person name="Smith M."/>
            <person name="Roesemann S."/>
            <person name="Alexander J.E."/>
            <person name="Rich S.A."/>
            <person name="Livny J."/>
            <person name="Vlamakis H."/>
            <person name="Clish C."/>
            <person name="Bullock K."/>
            <person name="Deik A."/>
            <person name="Scott J."/>
            <person name="Pierce K.A."/>
            <person name="Xavier R.J."/>
            <person name="Alm E.J."/>
        </authorList>
    </citation>
    <scope>NUCLEOTIDE SEQUENCE [LARGE SCALE GENOMIC DNA]</scope>
    <source>
        <strain evidence="2 3">BIOML-A32</strain>
    </source>
</reference>
<dbReference type="RefSeq" id="WP_036630312.1">
    <property type="nucleotide sequence ID" value="NZ_CP081908.1"/>
</dbReference>
<dbReference type="EMBL" id="WKMC01000012">
    <property type="protein sequence ID" value="MRZ51617.1"/>
    <property type="molecule type" value="Genomic_DNA"/>
</dbReference>
<name>A0A7K0HP31_PARDI</name>
<dbReference type="SUPFAM" id="SSF53756">
    <property type="entry name" value="UDP-Glycosyltransferase/glycogen phosphorylase"/>
    <property type="match status" value="1"/>
</dbReference>
<gene>
    <name evidence="2" type="ORF">GKD66_15550</name>
</gene>
<dbReference type="AlphaFoldDB" id="A0A7K0HP31"/>
<dbReference type="Pfam" id="PF00534">
    <property type="entry name" value="Glycos_transf_1"/>
    <property type="match status" value="1"/>
</dbReference>
<protein>
    <submittedName>
        <fullName evidence="2">Glycosyltransferase</fullName>
    </submittedName>
</protein>
<dbReference type="GO" id="GO:0016757">
    <property type="term" value="F:glycosyltransferase activity"/>
    <property type="evidence" value="ECO:0007669"/>
    <property type="project" value="InterPro"/>
</dbReference>
<feature type="domain" description="Glycosyl transferase family 1" evidence="1">
    <location>
        <begin position="193"/>
        <end position="350"/>
    </location>
</feature>
<dbReference type="PANTHER" id="PTHR12526:SF630">
    <property type="entry name" value="GLYCOSYLTRANSFERASE"/>
    <property type="match status" value="1"/>
</dbReference>
<evidence type="ECO:0000313" key="3">
    <source>
        <dbReference type="Proteomes" id="UP000441358"/>
    </source>
</evidence>
<dbReference type="CDD" id="cd03801">
    <property type="entry name" value="GT4_PimA-like"/>
    <property type="match status" value="1"/>
</dbReference>
<accession>A0A7K0HP31</accession>
<dbReference type="InterPro" id="IPR001296">
    <property type="entry name" value="Glyco_trans_1"/>
</dbReference>